<accession>A0A0D6PCT4</accession>
<comment type="caution">
    <text evidence="4">The sequence shown here is derived from an EMBL/GenBank/DDBJ whole genome shotgun (WGS) entry which is preliminary data.</text>
</comment>
<keyword evidence="4" id="KW-0449">Lipoprotein</keyword>
<dbReference type="Proteomes" id="UP000032668">
    <property type="component" value="Unassembled WGS sequence"/>
</dbReference>
<gene>
    <name evidence="4" type="ORF">Aam_017_046</name>
</gene>
<feature type="signal peptide" evidence="2">
    <location>
        <begin position="1"/>
        <end position="26"/>
    </location>
</feature>
<keyword evidence="1 2" id="KW-0732">Signal</keyword>
<organism evidence="4 5">
    <name type="scientific">Acidocella aminolytica 101 = DSM 11237</name>
    <dbReference type="NCBI Taxonomy" id="1120923"/>
    <lineage>
        <taxon>Bacteria</taxon>
        <taxon>Pseudomonadati</taxon>
        <taxon>Pseudomonadota</taxon>
        <taxon>Alphaproteobacteria</taxon>
        <taxon>Acetobacterales</taxon>
        <taxon>Acidocellaceae</taxon>
        <taxon>Acidocella</taxon>
    </lineage>
</organism>
<dbReference type="STRING" id="1120923.SAMN02746095_00975"/>
<reference evidence="4 5" key="1">
    <citation type="submission" date="2012-11" db="EMBL/GenBank/DDBJ databases">
        <title>Whole genome sequence of Acidocella aminolytica 101 = DSM 11237.</title>
        <authorList>
            <person name="Azuma Y."/>
            <person name="Higashiura N."/>
            <person name="Hirakawa H."/>
            <person name="Matsushita K."/>
        </authorList>
    </citation>
    <scope>NUCLEOTIDE SEQUENCE [LARGE SCALE GENOMIC DNA]</scope>
    <source>
        <strain evidence="5">101 / DSM 11237</strain>
    </source>
</reference>
<sequence length="361" mass="38835">MSSFKRRGFTAMLGASALAAPGIMRAARADAPLKVGFVYVGPVGDFGWTYQHDIARKQAQAALGTAIETSYVENVPESPECQSVFESLASSGHKLIFGTSFGYMNYMVKVAAKNPHVMFEHCTGYKRAKNLATYDIRYYEGRYVQGVIAGHMSKTGKIGYVASVPIPEVVRGMNAVTLGMQSVNPKARLKFIMIDSWYDPGKEGDAAKALIDQGCDVITQHTDSPAPLQVAASRHIPAFGEATDMIKFAPHDQLTADVNEWGGYYIKRIKEALAGTWTSTNTWGGFADGMLAMAPYRNMPDAVAVTAKQTVADIASGKNKIFTGPLTDQSGKIFVPAGQTMSDDSLTSMQTLVAGVDGKLS</sequence>
<evidence type="ECO:0000256" key="1">
    <source>
        <dbReference type="ARBA" id="ARBA00022729"/>
    </source>
</evidence>
<dbReference type="Gene3D" id="3.40.50.2300">
    <property type="match status" value="2"/>
</dbReference>
<dbReference type="CDD" id="cd19963">
    <property type="entry name" value="PBP1_BMP-like"/>
    <property type="match status" value="1"/>
</dbReference>
<dbReference type="Pfam" id="PF02608">
    <property type="entry name" value="Bmp"/>
    <property type="match status" value="1"/>
</dbReference>
<dbReference type="RefSeq" id="WP_052948291.1">
    <property type="nucleotide sequence ID" value="NZ_BANC01000017.1"/>
</dbReference>
<dbReference type="InterPro" id="IPR052910">
    <property type="entry name" value="ABC-Purine-Binding"/>
</dbReference>
<dbReference type="PANTHER" id="PTHR43208">
    <property type="entry name" value="ABC TRANSPORTER SUBSTRATE-BINDING PROTEIN"/>
    <property type="match status" value="1"/>
</dbReference>
<evidence type="ECO:0000256" key="2">
    <source>
        <dbReference type="SAM" id="SignalP"/>
    </source>
</evidence>
<evidence type="ECO:0000313" key="5">
    <source>
        <dbReference type="Proteomes" id="UP000032668"/>
    </source>
</evidence>
<dbReference type="EMBL" id="BANC01000017">
    <property type="protein sequence ID" value="GAN79141.1"/>
    <property type="molecule type" value="Genomic_DNA"/>
</dbReference>
<name>A0A0D6PCT4_9PROT</name>
<dbReference type="GO" id="GO:0005886">
    <property type="term" value="C:plasma membrane"/>
    <property type="evidence" value="ECO:0007669"/>
    <property type="project" value="InterPro"/>
</dbReference>
<proteinExistence type="predicted"/>
<dbReference type="InterPro" id="IPR003760">
    <property type="entry name" value="PnrA-like"/>
</dbReference>
<feature type="domain" description="ABC transporter substrate-binding protein PnrA-like" evidence="3">
    <location>
        <begin position="34"/>
        <end position="301"/>
    </location>
</feature>
<dbReference type="OrthoDB" id="9781639at2"/>
<evidence type="ECO:0000313" key="4">
    <source>
        <dbReference type="EMBL" id="GAN79141.1"/>
    </source>
</evidence>
<dbReference type="AlphaFoldDB" id="A0A0D6PCT4"/>
<protein>
    <submittedName>
        <fullName evidence="4">Basic membrane lipoprotein</fullName>
    </submittedName>
</protein>
<dbReference type="PANTHER" id="PTHR43208:SF1">
    <property type="entry name" value="ABC TRANSPORTER SUBSTRATE-BINDING PROTEIN"/>
    <property type="match status" value="1"/>
</dbReference>
<evidence type="ECO:0000259" key="3">
    <source>
        <dbReference type="Pfam" id="PF02608"/>
    </source>
</evidence>
<keyword evidence="5" id="KW-1185">Reference proteome</keyword>
<feature type="chain" id="PRO_5010175722" evidence="2">
    <location>
        <begin position="27"/>
        <end position="361"/>
    </location>
</feature>